<keyword evidence="1" id="KW-0472">Membrane</keyword>
<keyword evidence="3" id="KW-1185">Reference proteome</keyword>
<keyword evidence="1" id="KW-0812">Transmembrane</keyword>
<dbReference type="AlphaFoldDB" id="A0A8X6PIL4"/>
<feature type="transmembrane region" description="Helical" evidence="1">
    <location>
        <begin position="142"/>
        <end position="164"/>
    </location>
</feature>
<organism evidence="2 3">
    <name type="scientific">Nephila pilipes</name>
    <name type="common">Giant wood spider</name>
    <name type="synonym">Nephila maculata</name>
    <dbReference type="NCBI Taxonomy" id="299642"/>
    <lineage>
        <taxon>Eukaryota</taxon>
        <taxon>Metazoa</taxon>
        <taxon>Ecdysozoa</taxon>
        <taxon>Arthropoda</taxon>
        <taxon>Chelicerata</taxon>
        <taxon>Arachnida</taxon>
        <taxon>Araneae</taxon>
        <taxon>Araneomorphae</taxon>
        <taxon>Entelegynae</taxon>
        <taxon>Araneoidea</taxon>
        <taxon>Nephilidae</taxon>
        <taxon>Nephila</taxon>
    </lineage>
</organism>
<sequence>MKASQRINWMNDMQKSLLKTQTSPVEKTPYSLNLDGNGKKDPTSIFLKIHELLLLDNNYPEPECIQVYTDDSKNAPPYRTKVAEKHPKASDVDNCLTGVQRIEDIELFVTGSKELMTSAGFNLRCWISNTSNKGSENILRLFWQYFIGALGYFVSVITCAELLARIVRLSLTQRIFDSISLTDSVSLIPKLFL</sequence>
<evidence type="ECO:0000313" key="2">
    <source>
        <dbReference type="EMBL" id="GFT72753.1"/>
    </source>
</evidence>
<accession>A0A8X6PIL4</accession>
<dbReference type="Proteomes" id="UP000887013">
    <property type="component" value="Unassembled WGS sequence"/>
</dbReference>
<proteinExistence type="predicted"/>
<protein>
    <submittedName>
        <fullName evidence="2">Uncharacterized protein</fullName>
    </submittedName>
</protein>
<evidence type="ECO:0000313" key="3">
    <source>
        <dbReference type="Proteomes" id="UP000887013"/>
    </source>
</evidence>
<keyword evidence="1" id="KW-1133">Transmembrane helix</keyword>
<gene>
    <name evidence="2" type="ORF">NPIL_623321</name>
</gene>
<evidence type="ECO:0000256" key="1">
    <source>
        <dbReference type="SAM" id="Phobius"/>
    </source>
</evidence>
<reference evidence="2" key="1">
    <citation type="submission" date="2020-08" db="EMBL/GenBank/DDBJ databases">
        <title>Multicomponent nature underlies the extraordinary mechanical properties of spider dragline silk.</title>
        <authorList>
            <person name="Kono N."/>
            <person name="Nakamura H."/>
            <person name="Mori M."/>
            <person name="Yoshida Y."/>
            <person name="Ohtoshi R."/>
            <person name="Malay A.D."/>
            <person name="Moran D.A.P."/>
            <person name="Tomita M."/>
            <person name="Numata K."/>
            <person name="Arakawa K."/>
        </authorList>
    </citation>
    <scope>NUCLEOTIDE SEQUENCE</scope>
</reference>
<dbReference type="EMBL" id="BMAW01021416">
    <property type="protein sequence ID" value="GFT72753.1"/>
    <property type="molecule type" value="Genomic_DNA"/>
</dbReference>
<comment type="caution">
    <text evidence="2">The sequence shown here is derived from an EMBL/GenBank/DDBJ whole genome shotgun (WGS) entry which is preliminary data.</text>
</comment>
<name>A0A8X6PIL4_NEPPI</name>